<reference evidence="1" key="1">
    <citation type="submission" date="2023-03" db="EMBL/GenBank/DDBJ databases">
        <title>Massive genome expansion in bonnet fungi (Mycena s.s.) driven by repeated elements and novel gene families across ecological guilds.</title>
        <authorList>
            <consortium name="Lawrence Berkeley National Laboratory"/>
            <person name="Harder C.B."/>
            <person name="Miyauchi S."/>
            <person name="Viragh M."/>
            <person name="Kuo A."/>
            <person name="Thoen E."/>
            <person name="Andreopoulos B."/>
            <person name="Lu D."/>
            <person name="Skrede I."/>
            <person name="Drula E."/>
            <person name="Henrissat B."/>
            <person name="Morin E."/>
            <person name="Kohler A."/>
            <person name="Barry K."/>
            <person name="LaButti K."/>
            <person name="Morin E."/>
            <person name="Salamov A."/>
            <person name="Lipzen A."/>
            <person name="Mereny Z."/>
            <person name="Hegedus B."/>
            <person name="Baldrian P."/>
            <person name="Stursova M."/>
            <person name="Weitz H."/>
            <person name="Taylor A."/>
            <person name="Grigoriev I.V."/>
            <person name="Nagy L.G."/>
            <person name="Martin F."/>
            <person name="Kauserud H."/>
        </authorList>
    </citation>
    <scope>NUCLEOTIDE SEQUENCE</scope>
    <source>
        <strain evidence="1">CBHHK002</strain>
    </source>
</reference>
<evidence type="ECO:0000313" key="2">
    <source>
        <dbReference type="Proteomes" id="UP001218218"/>
    </source>
</evidence>
<proteinExistence type="predicted"/>
<dbReference type="AlphaFoldDB" id="A0AAD6YYW5"/>
<organism evidence="1 2">
    <name type="scientific">Mycena albidolilacea</name>
    <dbReference type="NCBI Taxonomy" id="1033008"/>
    <lineage>
        <taxon>Eukaryota</taxon>
        <taxon>Fungi</taxon>
        <taxon>Dikarya</taxon>
        <taxon>Basidiomycota</taxon>
        <taxon>Agaricomycotina</taxon>
        <taxon>Agaricomycetes</taxon>
        <taxon>Agaricomycetidae</taxon>
        <taxon>Agaricales</taxon>
        <taxon>Marasmiineae</taxon>
        <taxon>Mycenaceae</taxon>
        <taxon>Mycena</taxon>
    </lineage>
</organism>
<comment type="caution">
    <text evidence="1">The sequence shown here is derived from an EMBL/GenBank/DDBJ whole genome shotgun (WGS) entry which is preliminary data.</text>
</comment>
<protein>
    <submittedName>
        <fullName evidence="1">Uncharacterized protein</fullName>
    </submittedName>
</protein>
<dbReference type="EMBL" id="JARIHO010000128">
    <property type="protein sequence ID" value="KAJ7301746.1"/>
    <property type="molecule type" value="Genomic_DNA"/>
</dbReference>
<name>A0AAD6YYW5_9AGAR</name>
<gene>
    <name evidence="1" type="ORF">DFH08DRAFT_1090110</name>
</gene>
<evidence type="ECO:0000313" key="1">
    <source>
        <dbReference type="EMBL" id="KAJ7301746.1"/>
    </source>
</evidence>
<keyword evidence="2" id="KW-1185">Reference proteome</keyword>
<sequence>MFVRVLSPFRDRGAGNAVEAPMDSLAPKAKVKRSGSANAHLDIVQISFKTGDVVRANSSGGRGSARLSRLPPPTGELLPQRKKFVIQSLTLVLSAVSAVKVGAWCSSAVDHGGFVPRSALVGGMTSNNLPSSPSLWTDTNTLRRRQVWLRRCVAFLPLLPLFYPFPHPNETRRSFPLLRSLLGFLPLSSPSSANAKVVSHTTGFGFPSSSSLLRVLFLFIGLSLANSQDDYTTGCLQKFCAYRILLAGRHRYRGDFGAVYRVQVLVSSRLVSIRSPPLRARDGLRFTSSELRSRFAA</sequence>
<dbReference type="Proteomes" id="UP001218218">
    <property type="component" value="Unassembled WGS sequence"/>
</dbReference>
<accession>A0AAD6YYW5</accession>